<reference evidence="1 2" key="1">
    <citation type="submission" date="2018-06" db="EMBL/GenBank/DDBJ databases">
        <title>Comparative genomics reveals the genomic features of Rhizophagus irregularis, R. cerebriforme, R. diaphanum and Gigaspora rosea, and their symbiotic lifestyle signature.</title>
        <authorList>
            <person name="Morin E."/>
            <person name="San Clemente H."/>
            <person name="Chen E.C.H."/>
            <person name="De La Providencia I."/>
            <person name="Hainaut M."/>
            <person name="Kuo A."/>
            <person name="Kohler A."/>
            <person name="Murat C."/>
            <person name="Tang N."/>
            <person name="Roy S."/>
            <person name="Loubradou J."/>
            <person name="Henrissat B."/>
            <person name="Grigoriev I.V."/>
            <person name="Corradi N."/>
            <person name="Roux C."/>
            <person name="Martin F.M."/>
        </authorList>
    </citation>
    <scope>NUCLEOTIDE SEQUENCE [LARGE SCALE GENOMIC DNA]</scope>
    <source>
        <strain evidence="1 2">DAOM 227022</strain>
    </source>
</reference>
<dbReference type="AlphaFoldDB" id="A0A397SNQ0"/>
<protein>
    <submittedName>
        <fullName evidence="1">Uncharacterized protein</fullName>
    </submittedName>
</protein>
<proteinExistence type="predicted"/>
<dbReference type="Proteomes" id="UP000265703">
    <property type="component" value="Unassembled WGS sequence"/>
</dbReference>
<feature type="non-terminal residue" evidence="1">
    <location>
        <position position="137"/>
    </location>
</feature>
<organism evidence="1 2">
    <name type="scientific">Glomus cerebriforme</name>
    <dbReference type="NCBI Taxonomy" id="658196"/>
    <lineage>
        <taxon>Eukaryota</taxon>
        <taxon>Fungi</taxon>
        <taxon>Fungi incertae sedis</taxon>
        <taxon>Mucoromycota</taxon>
        <taxon>Glomeromycotina</taxon>
        <taxon>Glomeromycetes</taxon>
        <taxon>Glomerales</taxon>
        <taxon>Glomeraceae</taxon>
        <taxon>Glomus</taxon>
    </lineage>
</organism>
<accession>A0A397SNQ0</accession>
<dbReference type="STRING" id="658196.A0A397SNQ0"/>
<dbReference type="OrthoDB" id="10404557at2759"/>
<dbReference type="EMBL" id="QKYT01000505">
    <property type="protein sequence ID" value="RIA84264.1"/>
    <property type="molecule type" value="Genomic_DNA"/>
</dbReference>
<evidence type="ECO:0000313" key="1">
    <source>
        <dbReference type="EMBL" id="RIA84264.1"/>
    </source>
</evidence>
<evidence type="ECO:0000313" key="2">
    <source>
        <dbReference type="Proteomes" id="UP000265703"/>
    </source>
</evidence>
<name>A0A397SNQ0_9GLOM</name>
<comment type="caution">
    <text evidence="1">The sequence shown here is derived from an EMBL/GenBank/DDBJ whole genome shotgun (WGS) entry which is preliminary data.</text>
</comment>
<gene>
    <name evidence="1" type="ORF">C1645_784472</name>
</gene>
<keyword evidence="2" id="KW-1185">Reference proteome</keyword>
<sequence length="137" mass="16196">MDAFIFKQTRSIKKEQYHYEIENQFKKIEEYRKANISLIEDRKLSIHARAVGTSQLLNPFIKNIPKNDNILNDDMEIEESLLQHVEDPNHNNNEFSDDIAVEKLLLQHIEHPKNSNNEFSDDIAVEKLLLQHMKQLD</sequence>